<accession>A0A0D8ZQB2</accession>
<dbReference type="AlphaFoldDB" id="A0A0D8ZQB2"/>
<sequence length="97" mass="11009">MPIHRARYPADWEDIAKAVKEATLWRCSKCHKQCLRPGEGRGLNRSERALQTLTVHHANFTPEDNRIENLIALCAPCHLSIHRGSRGNVSLGQLSLW</sequence>
<comment type="caution">
    <text evidence="1">The sequence shown here is derived from an EMBL/GenBank/DDBJ whole genome shotgun (WGS) entry which is preliminary data.</text>
</comment>
<dbReference type="RefSeq" id="WP_045057261.1">
    <property type="nucleotide sequence ID" value="NZ_CAWMDP010000010.1"/>
</dbReference>
<evidence type="ECO:0000313" key="2">
    <source>
        <dbReference type="Proteomes" id="UP000032452"/>
    </source>
</evidence>
<keyword evidence="2" id="KW-1185">Reference proteome</keyword>
<gene>
    <name evidence="1" type="ORF">UH38_24110</name>
</gene>
<keyword evidence="1" id="KW-0540">Nuclease</keyword>
<evidence type="ECO:0000313" key="1">
    <source>
        <dbReference type="EMBL" id="KJH69391.1"/>
    </source>
</evidence>
<dbReference type="GO" id="GO:0004519">
    <property type="term" value="F:endonuclease activity"/>
    <property type="evidence" value="ECO:0007669"/>
    <property type="project" value="UniProtKB-KW"/>
</dbReference>
<organism evidence="1 2">
    <name type="scientific">Aliterella atlantica CENA595</name>
    <dbReference type="NCBI Taxonomy" id="1618023"/>
    <lineage>
        <taxon>Bacteria</taxon>
        <taxon>Bacillati</taxon>
        <taxon>Cyanobacteriota</taxon>
        <taxon>Cyanophyceae</taxon>
        <taxon>Chroococcidiopsidales</taxon>
        <taxon>Aliterellaceae</taxon>
        <taxon>Aliterella</taxon>
    </lineage>
</organism>
<proteinExistence type="predicted"/>
<reference evidence="1 2" key="1">
    <citation type="submission" date="2015-02" db="EMBL/GenBank/DDBJ databases">
        <title>Draft genome of a novel marine cyanobacterium (Chroococcales) isolated from South Atlantic Ocean.</title>
        <authorList>
            <person name="Rigonato J."/>
            <person name="Alvarenga D.O."/>
            <person name="Branco L.H."/>
            <person name="Varani A.M."/>
            <person name="Brandini F.P."/>
            <person name="Fiore M.F."/>
        </authorList>
    </citation>
    <scope>NUCLEOTIDE SEQUENCE [LARGE SCALE GENOMIC DNA]</scope>
    <source>
        <strain evidence="1 2">CENA595</strain>
    </source>
</reference>
<dbReference type="InterPro" id="IPR003615">
    <property type="entry name" value="HNH_nuc"/>
</dbReference>
<dbReference type="Proteomes" id="UP000032452">
    <property type="component" value="Unassembled WGS sequence"/>
</dbReference>
<dbReference type="STRING" id="1618023.UH38_24110"/>
<dbReference type="OrthoDB" id="161705at2"/>
<name>A0A0D8ZQB2_9CYAN</name>
<dbReference type="EMBL" id="JYON01000047">
    <property type="protein sequence ID" value="KJH69391.1"/>
    <property type="molecule type" value="Genomic_DNA"/>
</dbReference>
<protein>
    <submittedName>
        <fullName evidence="1">HNH endonuclease</fullName>
    </submittedName>
</protein>
<keyword evidence="1" id="KW-0378">Hydrolase</keyword>
<dbReference type="CDD" id="cd00085">
    <property type="entry name" value="HNHc"/>
    <property type="match status" value="1"/>
</dbReference>
<keyword evidence="1" id="KW-0255">Endonuclease</keyword>